<feature type="region of interest" description="Disordered" evidence="1">
    <location>
        <begin position="111"/>
        <end position="139"/>
    </location>
</feature>
<feature type="transmembrane region" description="Helical" evidence="2">
    <location>
        <begin position="85"/>
        <end position="107"/>
    </location>
</feature>
<comment type="caution">
    <text evidence="3">The sequence shown here is derived from an EMBL/GenBank/DDBJ whole genome shotgun (WGS) entry which is preliminary data.</text>
</comment>
<name>A0A2V0PPR2_9CHLO</name>
<evidence type="ECO:0000313" key="4">
    <source>
        <dbReference type="Proteomes" id="UP000247498"/>
    </source>
</evidence>
<protein>
    <submittedName>
        <fullName evidence="3">Uncharacterized protein</fullName>
    </submittedName>
</protein>
<sequence>MARDTAPRGGDASDAPSKDARSSSSSKAAKLKPSAGQGGEAAHWFSGGGLRRRLSLGSQEPKDAVPSSADRDAAPRRAPRKAAPLPARVAGAAAAMLVVGVPLMMLASGGGRPRASIGGAQPTAVARGGGGGSPPAPGASSLTAAMSACAARTGALPPVALPPAAPPPPLGAPLALEHDPLRALHLDCDSPGSEAACAAVAAGTNAYYDAGATDDLLPVGYLDSWQAYAAAALLTERAALQGASAPSQLDALALDCEADAEACAEASAASNAYGEAGDAAGDAEAYAAGVAEAMAFLGAAAPAEGAAEGDHDPLAALAVDCESDEAAAAACEAARRASNAYGEGEEEEGEWAAVEDAAAAEHDHAARLFEGAAQPASTGAAAGARAGGPAEVYQSWQGDDAALAALEARKRAAAIERQRAAEWLGASGNAAAEAPAAAPAAEAVAPAHPARTYFKNPCNNPRLHASFKNPANDAGAHAGRMHYKHAANDPLVWMASAVEASLGPAAPARGAAADADAAAGLWSKVAAALCTGLAGAVAFAYLQRGSEASGGEETARASSRASEAAAPDSHLAAPDADAPAFDPDSPLTGAPAPNPLLANLKSALPPGLRHGQGGGGACDGGDVDVVPSGAIDSPRRGNTPLFGRSATPLSARRARRGSPDPAGDE</sequence>
<dbReference type="Proteomes" id="UP000247498">
    <property type="component" value="Unassembled WGS sequence"/>
</dbReference>
<dbReference type="AlphaFoldDB" id="A0A2V0PPR2"/>
<feature type="compositionally biased region" description="Gly residues" evidence="1">
    <location>
        <begin position="610"/>
        <end position="619"/>
    </location>
</feature>
<evidence type="ECO:0000313" key="3">
    <source>
        <dbReference type="EMBL" id="GBG00041.1"/>
    </source>
</evidence>
<evidence type="ECO:0000256" key="1">
    <source>
        <dbReference type="SAM" id="MobiDB-lite"/>
    </source>
</evidence>
<gene>
    <name evidence="3" type="ORF">Rsub_12866</name>
</gene>
<dbReference type="EMBL" id="BDRX01000188">
    <property type="protein sequence ID" value="GBG00041.1"/>
    <property type="molecule type" value="Genomic_DNA"/>
</dbReference>
<dbReference type="InParanoid" id="A0A2V0PPR2"/>
<proteinExistence type="predicted"/>
<keyword evidence="2" id="KW-0812">Transmembrane</keyword>
<feature type="region of interest" description="Disordered" evidence="1">
    <location>
        <begin position="552"/>
        <end position="665"/>
    </location>
</feature>
<reference evidence="3 4" key="1">
    <citation type="journal article" date="2018" name="Sci. Rep.">
        <title>Raphidocelis subcapitata (=Pseudokirchneriella subcapitata) provides an insight into genome evolution and environmental adaptations in the Sphaeropleales.</title>
        <authorList>
            <person name="Suzuki S."/>
            <person name="Yamaguchi H."/>
            <person name="Nakajima N."/>
            <person name="Kawachi M."/>
        </authorList>
    </citation>
    <scope>NUCLEOTIDE SEQUENCE [LARGE SCALE GENOMIC DNA]</scope>
    <source>
        <strain evidence="3 4">NIES-35</strain>
    </source>
</reference>
<feature type="compositionally biased region" description="Low complexity" evidence="1">
    <location>
        <begin position="22"/>
        <end position="35"/>
    </location>
</feature>
<feature type="region of interest" description="Disordered" evidence="1">
    <location>
        <begin position="1"/>
        <end position="87"/>
    </location>
</feature>
<accession>A0A2V0PPR2</accession>
<keyword evidence="2" id="KW-0472">Membrane</keyword>
<organism evidence="3 4">
    <name type="scientific">Raphidocelis subcapitata</name>
    <dbReference type="NCBI Taxonomy" id="307507"/>
    <lineage>
        <taxon>Eukaryota</taxon>
        <taxon>Viridiplantae</taxon>
        <taxon>Chlorophyta</taxon>
        <taxon>core chlorophytes</taxon>
        <taxon>Chlorophyceae</taxon>
        <taxon>CS clade</taxon>
        <taxon>Sphaeropleales</taxon>
        <taxon>Selenastraceae</taxon>
        <taxon>Raphidocelis</taxon>
    </lineage>
</organism>
<feature type="compositionally biased region" description="Low complexity" evidence="1">
    <location>
        <begin position="556"/>
        <end position="586"/>
    </location>
</feature>
<keyword evidence="2" id="KW-1133">Transmembrane helix</keyword>
<evidence type="ECO:0000256" key="2">
    <source>
        <dbReference type="SAM" id="Phobius"/>
    </source>
</evidence>
<keyword evidence="4" id="KW-1185">Reference proteome</keyword>